<dbReference type="Proteomes" id="UP000267821">
    <property type="component" value="Unassembled WGS sequence"/>
</dbReference>
<feature type="region of interest" description="Disordered" evidence="1">
    <location>
        <begin position="272"/>
        <end position="303"/>
    </location>
</feature>
<evidence type="ECO:0000256" key="1">
    <source>
        <dbReference type="SAM" id="MobiDB-lite"/>
    </source>
</evidence>
<dbReference type="STRING" id="1051890.A0A3N4LQF1"/>
<dbReference type="EMBL" id="ML121544">
    <property type="protein sequence ID" value="RPB23898.1"/>
    <property type="molecule type" value="Genomic_DNA"/>
</dbReference>
<keyword evidence="3" id="KW-1185">Reference proteome</keyword>
<feature type="compositionally biased region" description="Polar residues" evidence="1">
    <location>
        <begin position="33"/>
        <end position="42"/>
    </location>
</feature>
<sequence>MEAAFRLYLQSTSTAVRSTFGGLQETSSSSSSNEPTSANNAMVSDHDDGVYNPSVQDVLTVKEIIQKASNMPLELIDEIIDFAHYWACSSIKSLFPQSVIGTTSQVDCRGPKDDNILVLRCMPLGYDPACGYLNAESHQRTYQTKAAKPLFSGSDLSFLEPDTASVLEQWAKHSIPRGKNPCRKIVFTLNSRDQGWGGRPEHHGTYKGSYTWFDVGLERFTALKCSESEDRMQTEVQRAMSYAAQGGDGCWLTGPEGRVEWIASSAPLTNVQPSTNSACGGETTPIESSSDPGKINPASNPPPSPGNFLRYNLLTIIPKTVVDLENLRLHHPFLPPATCLQINVMGRAQKKVHVITWSFDDNVNPDSSDGDELEQQGQGRESMTGNFVRSLKLGDVVTVWARARFPGWRNNVEQVKMDIYWAV</sequence>
<feature type="region of interest" description="Disordered" evidence="1">
    <location>
        <begin position="20"/>
        <end position="46"/>
    </location>
</feature>
<evidence type="ECO:0000313" key="2">
    <source>
        <dbReference type="EMBL" id="RPB23898.1"/>
    </source>
</evidence>
<proteinExistence type="predicted"/>
<feature type="region of interest" description="Disordered" evidence="1">
    <location>
        <begin position="361"/>
        <end position="381"/>
    </location>
</feature>
<gene>
    <name evidence="2" type="ORF">L211DRAFT_838358</name>
</gene>
<dbReference type="AlphaFoldDB" id="A0A3N4LQF1"/>
<protein>
    <submittedName>
        <fullName evidence="2">Uncharacterized protein</fullName>
    </submittedName>
</protein>
<evidence type="ECO:0000313" key="3">
    <source>
        <dbReference type="Proteomes" id="UP000267821"/>
    </source>
</evidence>
<organism evidence="2 3">
    <name type="scientific">Terfezia boudieri ATCC MYA-4762</name>
    <dbReference type="NCBI Taxonomy" id="1051890"/>
    <lineage>
        <taxon>Eukaryota</taxon>
        <taxon>Fungi</taxon>
        <taxon>Dikarya</taxon>
        <taxon>Ascomycota</taxon>
        <taxon>Pezizomycotina</taxon>
        <taxon>Pezizomycetes</taxon>
        <taxon>Pezizales</taxon>
        <taxon>Pezizaceae</taxon>
        <taxon>Terfezia</taxon>
    </lineage>
</organism>
<accession>A0A3N4LQF1</accession>
<reference evidence="2 3" key="1">
    <citation type="journal article" date="2018" name="Nat. Ecol. Evol.">
        <title>Pezizomycetes genomes reveal the molecular basis of ectomycorrhizal truffle lifestyle.</title>
        <authorList>
            <person name="Murat C."/>
            <person name="Payen T."/>
            <person name="Noel B."/>
            <person name="Kuo A."/>
            <person name="Morin E."/>
            <person name="Chen J."/>
            <person name="Kohler A."/>
            <person name="Krizsan K."/>
            <person name="Balestrini R."/>
            <person name="Da Silva C."/>
            <person name="Montanini B."/>
            <person name="Hainaut M."/>
            <person name="Levati E."/>
            <person name="Barry K.W."/>
            <person name="Belfiori B."/>
            <person name="Cichocki N."/>
            <person name="Clum A."/>
            <person name="Dockter R.B."/>
            <person name="Fauchery L."/>
            <person name="Guy J."/>
            <person name="Iotti M."/>
            <person name="Le Tacon F."/>
            <person name="Lindquist E.A."/>
            <person name="Lipzen A."/>
            <person name="Malagnac F."/>
            <person name="Mello A."/>
            <person name="Molinier V."/>
            <person name="Miyauchi S."/>
            <person name="Poulain J."/>
            <person name="Riccioni C."/>
            <person name="Rubini A."/>
            <person name="Sitrit Y."/>
            <person name="Splivallo R."/>
            <person name="Traeger S."/>
            <person name="Wang M."/>
            <person name="Zifcakova L."/>
            <person name="Wipf D."/>
            <person name="Zambonelli A."/>
            <person name="Paolocci F."/>
            <person name="Nowrousian M."/>
            <person name="Ottonello S."/>
            <person name="Baldrian P."/>
            <person name="Spatafora J.W."/>
            <person name="Henrissat B."/>
            <person name="Nagy L.G."/>
            <person name="Aury J.M."/>
            <person name="Wincker P."/>
            <person name="Grigoriev I.V."/>
            <person name="Bonfante P."/>
            <person name="Martin F.M."/>
        </authorList>
    </citation>
    <scope>NUCLEOTIDE SEQUENCE [LARGE SCALE GENOMIC DNA]</scope>
    <source>
        <strain evidence="2 3">ATCC MYA-4762</strain>
    </source>
</reference>
<name>A0A3N4LQF1_9PEZI</name>
<dbReference type="OrthoDB" id="66095at2759"/>
<dbReference type="InParanoid" id="A0A3N4LQF1"/>